<dbReference type="RefSeq" id="WP_324269849.1">
    <property type="nucleotide sequence ID" value="NZ_JAWLNX010000048.1"/>
</dbReference>
<name>A0ABU6ALK4_9PSEU</name>
<dbReference type="EMBL" id="JAWLNX010000048">
    <property type="protein sequence ID" value="MEB3372431.1"/>
    <property type="molecule type" value="Genomic_DNA"/>
</dbReference>
<reference evidence="2 3" key="1">
    <citation type="submission" date="2023-10" db="EMBL/GenBank/DDBJ databases">
        <title>Saccharopolyspora sp. nov., isolated from mangrove soil.</title>
        <authorList>
            <person name="Lu Y."/>
            <person name="Liu W."/>
        </authorList>
    </citation>
    <scope>NUCLEOTIDE SEQUENCE [LARGE SCALE GENOMIC DNA]</scope>
    <source>
        <strain evidence="2 3">S2-29</strain>
    </source>
</reference>
<evidence type="ECO:0000256" key="1">
    <source>
        <dbReference type="SAM" id="MobiDB-lite"/>
    </source>
</evidence>
<proteinExistence type="predicted"/>
<evidence type="ECO:0008006" key="4">
    <source>
        <dbReference type="Google" id="ProtNLM"/>
    </source>
</evidence>
<accession>A0ABU6ALK4</accession>
<protein>
    <recommendedName>
        <fullName evidence="4">DUF4229 domain-containing protein</fullName>
    </recommendedName>
</protein>
<feature type="compositionally biased region" description="Acidic residues" evidence="1">
    <location>
        <begin position="50"/>
        <end position="62"/>
    </location>
</feature>
<gene>
    <name evidence="2" type="ORF">R4I43_34040</name>
</gene>
<sequence>MWLFWIVFQILILVLVGGLVRAGLRQSDDVVTAVIDRIRNTTPPPAVDTAPEESAEDSDESQ</sequence>
<organism evidence="2 3">
    <name type="scientific">Saccharopolyspora mangrovi</name>
    <dbReference type="NCBI Taxonomy" id="3082379"/>
    <lineage>
        <taxon>Bacteria</taxon>
        <taxon>Bacillati</taxon>
        <taxon>Actinomycetota</taxon>
        <taxon>Actinomycetes</taxon>
        <taxon>Pseudonocardiales</taxon>
        <taxon>Pseudonocardiaceae</taxon>
        <taxon>Saccharopolyspora</taxon>
    </lineage>
</organism>
<dbReference type="Proteomes" id="UP001327093">
    <property type="component" value="Unassembled WGS sequence"/>
</dbReference>
<keyword evidence="3" id="KW-1185">Reference proteome</keyword>
<evidence type="ECO:0000313" key="3">
    <source>
        <dbReference type="Proteomes" id="UP001327093"/>
    </source>
</evidence>
<comment type="caution">
    <text evidence="2">The sequence shown here is derived from an EMBL/GenBank/DDBJ whole genome shotgun (WGS) entry which is preliminary data.</text>
</comment>
<feature type="region of interest" description="Disordered" evidence="1">
    <location>
        <begin position="41"/>
        <end position="62"/>
    </location>
</feature>
<evidence type="ECO:0000313" key="2">
    <source>
        <dbReference type="EMBL" id="MEB3372431.1"/>
    </source>
</evidence>